<dbReference type="EMBL" id="CP099426">
    <property type="protein sequence ID" value="USW56692.1"/>
    <property type="molecule type" value="Genomic_DNA"/>
</dbReference>
<reference evidence="2" key="1">
    <citation type="submission" date="2022-06" db="EMBL/GenBank/DDBJ databases">
        <title>Complete genome sequences of two strains of the flax pathogen Septoria linicola.</title>
        <authorList>
            <person name="Lapalu N."/>
            <person name="Simon A."/>
            <person name="Demenou B."/>
            <person name="Paumier D."/>
            <person name="Guillot M.-P."/>
            <person name="Gout L."/>
            <person name="Valade R."/>
        </authorList>
    </citation>
    <scope>NUCLEOTIDE SEQUENCE</scope>
    <source>
        <strain evidence="2">SE15195</strain>
    </source>
</reference>
<feature type="region of interest" description="Disordered" evidence="1">
    <location>
        <begin position="1"/>
        <end position="45"/>
    </location>
</feature>
<feature type="region of interest" description="Disordered" evidence="1">
    <location>
        <begin position="193"/>
        <end position="212"/>
    </location>
</feature>
<protein>
    <submittedName>
        <fullName evidence="2">Uncharacterized protein</fullName>
    </submittedName>
</protein>
<organism evidence="2 3">
    <name type="scientific">Septoria linicola</name>
    <dbReference type="NCBI Taxonomy" id="215465"/>
    <lineage>
        <taxon>Eukaryota</taxon>
        <taxon>Fungi</taxon>
        <taxon>Dikarya</taxon>
        <taxon>Ascomycota</taxon>
        <taxon>Pezizomycotina</taxon>
        <taxon>Dothideomycetes</taxon>
        <taxon>Dothideomycetidae</taxon>
        <taxon>Mycosphaerellales</taxon>
        <taxon>Mycosphaerellaceae</taxon>
        <taxon>Septoria</taxon>
    </lineage>
</organism>
<gene>
    <name evidence="2" type="ORF">Slin15195_G100110</name>
</gene>
<keyword evidence="3" id="KW-1185">Reference proteome</keyword>
<proteinExistence type="predicted"/>
<evidence type="ECO:0000313" key="3">
    <source>
        <dbReference type="Proteomes" id="UP001056384"/>
    </source>
</evidence>
<sequence>MGGDSSPPPDRNSMRYKEEPQPFGNTDEDGPETETATIENVEDPKQMYSVLEKRQQAYVKAENHRLDSIAAKRPKDDTTEWMNKMALGEMGVPAQGTTLSTRNSGDYGSGKPVSSKAKPSSLDKRSSKILRPIDRESAGRARPERRDKRSSLLSQQPETPMVEEPAAEIRGTELKEAGSAGASKDNLAVLGRTRGKTKDDQPAQTLQTAPPRATQMRWNKTLRIGLRMAYSDEFSSVWEDKVQRRADAWNKVFENEETILRRNAFVPGQTMYTQYIEHKRAGTTPSLREWREVMAIEPTDQCWVSMKEEFQKAIDELDRENGWRTELIKP</sequence>
<feature type="compositionally biased region" description="Polar residues" evidence="1">
    <location>
        <begin position="95"/>
        <end position="106"/>
    </location>
</feature>
<evidence type="ECO:0000256" key="1">
    <source>
        <dbReference type="SAM" id="MobiDB-lite"/>
    </source>
</evidence>
<dbReference type="Proteomes" id="UP001056384">
    <property type="component" value="Chromosome 9"/>
</dbReference>
<accession>A0A9Q9AVK1</accession>
<feature type="compositionally biased region" description="Pro residues" evidence="1">
    <location>
        <begin position="1"/>
        <end position="10"/>
    </location>
</feature>
<name>A0A9Q9AVK1_9PEZI</name>
<feature type="region of interest" description="Disordered" evidence="1">
    <location>
        <begin position="84"/>
        <end position="166"/>
    </location>
</feature>
<feature type="compositionally biased region" description="Basic and acidic residues" evidence="1">
    <location>
        <begin position="121"/>
        <end position="150"/>
    </location>
</feature>
<evidence type="ECO:0000313" key="2">
    <source>
        <dbReference type="EMBL" id="USW56692.1"/>
    </source>
</evidence>
<dbReference type="AlphaFoldDB" id="A0A9Q9AVK1"/>